<dbReference type="InterPro" id="IPR052514">
    <property type="entry name" value="SAM-dependent_MTase"/>
</dbReference>
<dbReference type="GO" id="GO:0032259">
    <property type="term" value="P:methylation"/>
    <property type="evidence" value="ECO:0007669"/>
    <property type="project" value="UniProtKB-KW"/>
</dbReference>
<dbReference type="GO" id="GO:0008168">
    <property type="term" value="F:methyltransferase activity"/>
    <property type="evidence" value="ECO:0007669"/>
    <property type="project" value="UniProtKB-KW"/>
</dbReference>
<dbReference type="PANTHER" id="PTHR34203">
    <property type="entry name" value="METHYLTRANSFERASE, FKBM FAMILY PROTEIN"/>
    <property type="match status" value="1"/>
</dbReference>
<dbReference type="NCBIfam" id="TIGR01444">
    <property type="entry name" value="fkbM_fam"/>
    <property type="match status" value="1"/>
</dbReference>
<dbReference type="OrthoDB" id="118172at2157"/>
<dbReference type="eggNOG" id="arCOG01402">
    <property type="taxonomic scope" value="Archaea"/>
</dbReference>
<dbReference type="STRING" id="679926.Mpet_0766"/>
<protein>
    <submittedName>
        <fullName evidence="2">Methyltransferase FkbM family</fullName>
    </submittedName>
</protein>
<dbReference type="Gene3D" id="3.40.50.150">
    <property type="entry name" value="Vaccinia Virus protein VP39"/>
    <property type="match status" value="1"/>
</dbReference>
<sequence>MTNGITIRLARKFLPKSVRQSINSFRHRLSILLERGVGIKFVWSSNPSEWQEYLKDKDIEQKIDSLKDGLDKISRDYVDKYIYIYSKFSKSTFNNYVILPTKDVYTKEDFSNFKKYSSIEEKNKFNYIMPKKSIFPDYFMFFLKYGMKETGIEYKERCKGKSIIDLGAYNGDSSTLFIEETNCKSVYAYEPQLGVYNELVKFLELNDLKDKIIPLKKGIGDKQCKLFIGSRGGDEPLTDYKTDENEEVEVSTIDQEISQLNLNIGLIKMDIEGFEMNALKGGINTIKEQKPILLVCIYHNPKDFFEIKPYLESLKIGYKFMIRKSGGLYSPTAEHILIAY</sequence>
<organism evidence="2 3">
    <name type="scientific">Methanolacinia petrolearia (strain DSM 11571 / OCM 486 / SEBR 4847)</name>
    <name type="common">Methanoplanus petrolearius</name>
    <dbReference type="NCBI Taxonomy" id="679926"/>
    <lineage>
        <taxon>Archaea</taxon>
        <taxon>Methanobacteriati</taxon>
        <taxon>Methanobacteriota</taxon>
        <taxon>Stenosarchaea group</taxon>
        <taxon>Methanomicrobia</taxon>
        <taxon>Methanomicrobiales</taxon>
        <taxon>Methanomicrobiaceae</taxon>
        <taxon>Methanolacinia</taxon>
    </lineage>
</organism>
<proteinExistence type="predicted"/>
<dbReference type="PANTHER" id="PTHR34203:SF15">
    <property type="entry name" value="SLL1173 PROTEIN"/>
    <property type="match status" value="1"/>
</dbReference>
<dbReference type="AlphaFoldDB" id="E1RIV2"/>
<evidence type="ECO:0000259" key="1">
    <source>
        <dbReference type="Pfam" id="PF05050"/>
    </source>
</evidence>
<gene>
    <name evidence="2" type="ordered locus">Mpet_0766</name>
</gene>
<keyword evidence="2" id="KW-0808">Transferase</keyword>
<accession>E1RIV2</accession>
<feature type="domain" description="Methyltransferase FkbM" evidence="1">
    <location>
        <begin position="165"/>
        <end position="315"/>
    </location>
</feature>
<dbReference type="SUPFAM" id="SSF53335">
    <property type="entry name" value="S-adenosyl-L-methionine-dependent methyltransferases"/>
    <property type="match status" value="1"/>
</dbReference>
<reference evidence="2 3" key="1">
    <citation type="journal article" date="2010" name="Stand. Genomic Sci.">
        <title>Complete genome sequence of Methanoplanus petrolearius type strain (SEBR 4847).</title>
        <authorList>
            <person name="Brambilla E."/>
            <person name="Djao O.D."/>
            <person name="Daligault H."/>
            <person name="Lapidus A."/>
            <person name="Lucas S."/>
            <person name="Hammon N."/>
            <person name="Nolan M."/>
            <person name="Tice H."/>
            <person name="Cheng J.F."/>
            <person name="Han C."/>
            <person name="Tapia R."/>
            <person name="Goodwin L."/>
            <person name="Pitluck S."/>
            <person name="Liolios K."/>
            <person name="Ivanova N."/>
            <person name="Mavromatis K."/>
            <person name="Mikhailova N."/>
            <person name="Pati A."/>
            <person name="Chen A."/>
            <person name="Palaniappan K."/>
            <person name="Land M."/>
            <person name="Hauser L."/>
            <person name="Chang Y.J."/>
            <person name="Jeffries C.D."/>
            <person name="Rohde M."/>
            <person name="Spring S."/>
            <person name="Sikorski J."/>
            <person name="Goker M."/>
            <person name="Woyke T."/>
            <person name="Bristow J."/>
            <person name="Eisen J.A."/>
            <person name="Markowitz V."/>
            <person name="Hugenholtz P."/>
            <person name="Kyrpides N.C."/>
            <person name="Klenk H.P."/>
        </authorList>
    </citation>
    <scope>NUCLEOTIDE SEQUENCE [LARGE SCALE GENOMIC DNA]</scope>
    <source>
        <strain evidence="3">DSM 11571 / OCM 486 / SEBR 4847</strain>
    </source>
</reference>
<name>E1RIV2_METP4</name>
<dbReference type="Pfam" id="PF05050">
    <property type="entry name" value="Methyltransf_21"/>
    <property type="match status" value="1"/>
</dbReference>
<dbReference type="KEGG" id="mpi:Mpet_0766"/>
<dbReference type="HOGENOM" id="CLU_058382_0_0_2"/>
<dbReference type="EMBL" id="CP002117">
    <property type="protein sequence ID" value="ADN35540.1"/>
    <property type="molecule type" value="Genomic_DNA"/>
</dbReference>
<dbReference type="InterPro" id="IPR006342">
    <property type="entry name" value="FkbM_mtfrase"/>
</dbReference>
<evidence type="ECO:0000313" key="3">
    <source>
        <dbReference type="Proteomes" id="UP000006565"/>
    </source>
</evidence>
<dbReference type="GeneID" id="9743221"/>
<evidence type="ECO:0000313" key="2">
    <source>
        <dbReference type="EMBL" id="ADN35540.1"/>
    </source>
</evidence>
<dbReference type="Proteomes" id="UP000006565">
    <property type="component" value="Chromosome"/>
</dbReference>
<dbReference type="RefSeq" id="WP_013328718.1">
    <property type="nucleotide sequence ID" value="NC_014507.1"/>
</dbReference>
<keyword evidence="2" id="KW-0489">Methyltransferase</keyword>
<keyword evidence="3" id="KW-1185">Reference proteome</keyword>
<dbReference type="InterPro" id="IPR029063">
    <property type="entry name" value="SAM-dependent_MTases_sf"/>
</dbReference>